<dbReference type="EMBL" id="JBGBZN010000002">
    <property type="protein sequence ID" value="MEY9470169.1"/>
    <property type="molecule type" value="Genomic_DNA"/>
</dbReference>
<proteinExistence type="predicted"/>
<accession>A0ABV4GFX8</accession>
<comment type="caution">
    <text evidence="1">The sequence shown here is derived from an EMBL/GenBank/DDBJ whole genome shotgun (WGS) entry which is preliminary data.</text>
</comment>
<evidence type="ECO:0000313" key="2">
    <source>
        <dbReference type="Proteomes" id="UP001565474"/>
    </source>
</evidence>
<name>A0ABV4GFX8_9BRAD</name>
<evidence type="ECO:0000313" key="1">
    <source>
        <dbReference type="EMBL" id="MEY9470169.1"/>
    </source>
</evidence>
<reference evidence="1 2" key="1">
    <citation type="submission" date="2024-07" db="EMBL/GenBank/DDBJ databases">
        <title>Genomic Encyclopedia of Type Strains, Phase V (KMG-V): Genome sequencing to study the core and pangenomes of soil and plant-associated prokaryotes.</title>
        <authorList>
            <person name="Whitman W."/>
        </authorList>
    </citation>
    <scope>NUCLEOTIDE SEQUENCE [LARGE SCALE GENOMIC DNA]</scope>
    <source>
        <strain evidence="1 2">USDA 222</strain>
    </source>
</reference>
<keyword evidence="2" id="KW-1185">Reference proteome</keyword>
<organism evidence="1 2">
    <name type="scientific">Bradyrhizobium yuanmingense</name>
    <dbReference type="NCBI Taxonomy" id="108015"/>
    <lineage>
        <taxon>Bacteria</taxon>
        <taxon>Pseudomonadati</taxon>
        <taxon>Pseudomonadota</taxon>
        <taxon>Alphaproteobacteria</taxon>
        <taxon>Hyphomicrobiales</taxon>
        <taxon>Nitrobacteraceae</taxon>
        <taxon>Bradyrhizobium</taxon>
    </lineage>
</organism>
<protein>
    <submittedName>
        <fullName evidence="1">Uncharacterized protein</fullName>
    </submittedName>
</protein>
<dbReference type="Proteomes" id="UP001565474">
    <property type="component" value="Unassembled WGS sequence"/>
</dbReference>
<sequence>MSPVAFAVCSASAFTSEATTAKPRPASPARAASMVAFSAKRLVWPAMALMSSTTSPMRAAALDNSLTRSLVCPAWVTASPAMRAEACTWRLISLTEAVSSSAADATDCTLVAASSDAASTSVASSVERLAVVVSDVADASSSLAADDTVSTISPIAPSKSSAILIMSARRRSAASLSCLIFSSASSCAFRSALILNVSTACAISPISSGRPRPGRTMAKLPLASSIIAARIAVKGLETERPMKMPRPSTLVAISAIATAIQNWMLVRSASLRRSASARMRSTDVETCSITGSTDAKASDIAFDSAASFSAVSIQAEKSR</sequence>
<gene>
    <name evidence="1" type="ORF">ABH992_002568</name>
</gene>